<organism evidence="1 2">
    <name type="scientific">Vermiconidia calcicola</name>
    <dbReference type="NCBI Taxonomy" id="1690605"/>
    <lineage>
        <taxon>Eukaryota</taxon>
        <taxon>Fungi</taxon>
        <taxon>Dikarya</taxon>
        <taxon>Ascomycota</taxon>
        <taxon>Pezizomycotina</taxon>
        <taxon>Dothideomycetes</taxon>
        <taxon>Dothideomycetidae</taxon>
        <taxon>Mycosphaerellales</taxon>
        <taxon>Extremaceae</taxon>
        <taxon>Vermiconidia</taxon>
    </lineage>
</organism>
<gene>
    <name evidence="1" type="primary">GPP1_2</name>
    <name evidence="1" type="ORF">LTR37_011217</name>
</gene>
<sequence>MEDIVILDVIATGHEESFIHIPYAIIMPHHEDNNFSAPSEEHDFSALLFDMDGTIFDSTAAIVKYWKQLGKEIGVDGDHILETSHGRRSVDVLAIHAPHLANWDYVCKAEGQIPINYGRDAVEVPGSRTLLDKLENAGAPWAIVTSGTRPLVTGWLDVMKLAHPKYLVTAEEVEKGKPDPACYRLGAKRLNHADTDPGQILVVEDAPAGVRAGKAAGYKVVALATTHDIGRLREAGADWVVRDMRSVTMSRWDSKSGKVRVEVRDALVV</sequence>
<accession>A0ACC3N5J5</accession>
<comment type="caution">
    <text evidence="1">The sequence shown here is derived from an EMBL/GenBank/DDBJ whole genome shotgun (WGS) entry which is preliminary data.</text>
</comment>
<dbReference type="EMBL" id="JAUTXU010000097">
    <property type="protein sequence ID" value="KAK3708887.1"/>
    <property type="molecule type" value="Genomic_DNA"/>
</dbReference>
<keyword evidence="2" id="KW-1185">Reference proteome</keyword>
<protein>
    <submittedName>
        <fullName evidence="1">DL-glycerol-3-phosphatase</fullName>
    </submittedName>
</protein>
<name>A0ACC3N5J5_9PEZI</name>
<proteinExistence type="predicted"/>
<evidence type="ECO:0000313" key="1">
    <source>
        <dbReference type="EMBL" id="KAK3708887.1"/>
    </source>
</evidence>
<reference evidence="1" key="1">
    <citation type="submission" date="2023-07" db="EMBL/GenBank/DDBJ databases">
        <title>Black Yeasts Isolated from many extreme environments.</title>
        <authorList>
            <person name="Coleine C."/>
            <person name="Stajich J.E."/>
            <person name="Selbmann L."/>
        </authorList>
    </citation>
    <scope>NUCLEOTIDE SEQUENCE</scope>
    <source>
        <strain evidence="1">CCFEE 5714</strain>
    </source>
</reference>
<evidence type="ECO:0000313" key="2">
    <source>
        <dbReference type="Proteomes" id="UP001281147"/>
    </source>
</evidence>
<dbReference type="Proteomes" id="UP001281147">
    <property type="component" value="Unassembled WGS sequence"/>
</dbReference>